<dbReference type="OrthoDB" id="7462788at2759"/>
<comment type="caution">
    <text evidence="1">The sequence shown here is derived from an EMBL/GenBank/DDBJ whole genome shotgun (WGS) entry which is preliminary data.</text>
</comment>
<name>A0A8S3XIX0_PARAO</name>
<sequence>MSNVTNQNGTGLEQQLAGLDLQPQASKSTGRYIPPHLRRQLQANTSQGFILHTEKWKLANTIIREMVLPCLIEL</sequence>
<reference evidence="1" key="1">
    <citation type="submission" date="2021-04" db="EMBL/GenBank/DDBJ databases">
        <authorList>
            <person name="Tunstrom K."/>
        </authorList>
    </citation>
    <scope>NUCLEOTIDE SEQUENCE</scope>
</reference>
<organism evidence="1 2">
    <name type="scientific">Parnassius apollo</name>
    <name type="common">Apollo butterfly</name>
    <name type="synonym">Papilio apollo</name>
    <dbReference type="NCBI Taxonomy" id="110799"/>
    <lineage>
        <taxon>Eukaryota</taxon>
        <taxon>Metazoa</taxon>
        <taxon>Ecdysozoa</taxon>
        <taxon>Arthropoda</taxon>
        <taxon>Hexapoda</taxon>
        <taxon>Insecta</taxon>
        <taxon>Pterygota</taxon>
        <taxon>Neoptera</taxon>
        <taxon>Endopterygota</taxon>
        <taxon>Lepidoptera</taxon>
        <taxon>Glossata</taxon>
        <taxon>Ditrysia</taxon>
        <taxon>Papilionoidea</taxon>
        <taxon>Papilionidae</taxon>
        <taxon>Parnassiinae</taxon>
        <taxon>Parnassini</taxon>
        <taxon>Parnassius</taxon>
        <taxon>Parnassius</taxon>
    </lineage>
</organism>
<gene>
    <name evidence="1" type="ORF">PAPOLLO_LOCUS16703</name>
</gene>
<dbReference type="Proteomes" id="UP000691718">
    <property type="component" value="Unassembled WGS sequence"/>
</dbReference>
<dbReference type="EMBL" id="CAJQZP010001125">
    <property type="protein sequence ID" value="CAG5017665.1"/>
    <property type="molecule type" value="Genomic_DNA"/>
</dbReference>
<evidence type="ECO:0000313" key="1">
    <source>
        <dbReference type="EMBL" id="CAG5017665.1"/>
    </source>
</evidence>
<dbReference type="AlphaFoldDB" id="A0A8S3XIX0"/>
<protein>
    <submittedName>
        <fullName evidence="1">(apollo) hypothetical protein</fullName>
    </submittedName>
</protein>
<proteinExistence type="predicted"/>
<evidence type="ECO:0000313" key="2">
    <source>
        <dbReference type="Proteomes" id="UP000691718"/>
    </source>
</evidence>
<accession>A0A8S3XIX0</accession>
<keyword evidence="2" id="KW-1185">Reference proteome</keyword>